<protein>
    <submittedName>
        <fullName evidence="1">Uncharacterized protein</fullName>
    </submittedName>
</protein>
<accession>A0AAE4UEZ3</accession>
<sequence>MGRHFIERKPPAPPTPEDVVEALNEAHGLLANGLAKGSAVDWVDGWPCFCIVAAITATSRTQQIRDEALAAARRALPRGFHAGSIEAYNDHPGTTVSDAKALLLNAKCFVGVVAA</sequence>
<dbReference type="EMBL" id="JAWLLD010000021">
    <property type="protein sequence ID" value="MDV7014263.1"/>
    <property type="molecule type" value="Genomic_DNA"/>
</dbReference>
<evidence type="ECO:0000313" key="1">
    <source>
        <dbReference type="EMBL" id="MDV7014263.1"/>
    </source>
</evidence>
<reference evidence="1" key="1">
    <citation type="submission" date="2023-10" db="EMBL/GenBank/DDBJ databases">
        <title>Characterization and genome sequence of Mycobacterium intracellulare ABSURDO, a novel pathogenic isolate with three colony morphotypes that vary in growth and acid-fastness.</title>
        <authorList>
            <person name="Jude B.A."/>
            <person name="Robinson R.T."/>
        </authorList>
    </citation>
    <scope>NUCLEOTIDE SEQUENCE</scope>
    <source>
        <strain evidence="1">ABSURDO Component B</strain>
    </source>
</reference>
<gene>
    <name evidence="1" type="ORF">R4F53_18400</name>
</gene>
<dbReference type="Pfam" id="PF19698">
    <property type="entry name" value="DUF6197"/>
    <property type="match status" value="1"/>
</dbReference>
<evidence type="ECO:0000313" key="2">
    <source>
        <dbReference type="Proteomes" id="UP001187143"/>
    </source>
</evidence>
<comment type="caution">
    <text evidence="1">The sequence shown here is derived from an EMBL/GenBank/DDBJ whole genome shotgun (WGS) entry which is preliminary data.</text>
</comment>
<dbReference type="Proteomes" id="UP001187143">
    <property type="component" value="Unassembled WGS sequence"/>
</dbReference>
<dbReference type="AlphaFoldDB" id="A0AAE4UEZ3"/>
<name>A0AAE4UEZ3_MYCIT</name>
<organism evidence="1 2">
    <name type="scientific">Mycobacterium intracellulare</name>
    <dbReference type="NCBI Taxonomy" id="1767"/>
    <lineage>
        <taxon>Bacteria</taxon>
        <taxon>Bacillati</taxon>
        <taxon>Actinomycetota</taxon>
        <taxon>Actinomycetes</taxon>
        <taxon>Mycobacteriales</taxon>
        <taxon>Mycobacteriaceae</taxon>
        <taxon>Mycobacterium</taxon>
        <taxon>Mycobacterium avium complex (MAC)</taxon>
    </lineage>
</organism>
<dbReference type="InterPro" id="IPR045677">
    <property type="entry name" value="DUF6197"/>
</dbReference>
<dbReference type="RefSeq" id="WP_317731653.1">
    <property type="nucleotide sequence ID" value="NZ_JAWLLD010000021.1"/>
</dbReference>
<proteinExistence type="predicted"/>